<protein>
    <submittedName>
        <fullName evidence="2">Uncharacterized protein</fullName>
    </submittedName>
</protein>
<dbReference type="EMBL" id="JAYKXP010000245">
    <property type="protein sequence ID" value="KAK7017889.1"/>
    <property type="molecule type" value="Genomic_DNA"/>
</dbReference>
<feature type="region of interest" description="Disordered" evidence="1">
    <location>
        <begin position="80"/>
        <end position="122"/>
    </location>
</feature>
<keyword evidence="3" id="KW-1185">Reference proteome</keyword>
<accession>A0AAW0AY02</accession>
<proteinExistence type="predicted"/>
<feature type="compositionally biased region" description="Basic and acidic residues" evidence="1">
    <location>
        <begin position="81"/>
        <end position="94"/>
    </location>
</feature>
<dbReference type="AlphaFoldDB" id="A0AAW0AY02"/>
<gene>
    <name evidence="2" type="ORF">VNI00_018532</name>
</gene>
<dbReference type="Proteomes" id="UP001383192">
    <property type="component" value="Unassembled WGS sequence"/>
</dbReference>
<sequence>MSFHCSGCNSKAFSYQGYQTHLRLSQNPKCRQLYQQLFSYVPSDSDSDSECDSNGDLDEMQPVPFEGDYFGACYMPEDFGMDGRESSREERADMADGDEDMLNDNEDVGNGEQGPEPTRGAPLSTPYVWEECNGEDLVALPWTSREVVEERMRNNITIEKYPSHLAGAPIHYRHQNIDEQYTQHITGSLSRNPYAPFTSKLDWEVARWAKLRGPGATAMTELLQITGLCERLGLSFSTSNELNRLIDTLPDRPRCHREEISVGGEAFEFYYRDVRECIKTLWADPDFTPYLVFAPERHYRDRLKTVRLYHDVHTGDWWWETQEEFEKKHPCATVVPIIISSDKTQVTLFRNKTAYPVYMTIGNLPKFIRRKPSRFAQILIAYLPTTKLNHIKVKASRRRVIANIFHTCMSFVLQPLIPAGEKGMNLTSGDGAVRRGFPVYSVFVGDYPEQLLVSCLKNGDCPIGVVKREELGELDAECTPRDIVAIRAALDTIDHGYSAFYTACSQVGIKPIQNVFWQHLPNTNIYTSITPDVLHQLFQGIIKHVFSWIKHVFGHDEIDARCRRLPPNHNIRLFLNGITHLSRITGTEHAQLCQFILGIIIDMRLPNGLQSDRLIRAVHDALRRFHADKQIFIELGVRKDFNIPKLHFCRHYRQLIERFGTTDNYSTEYTERLHIDTTKDAYAATNHRDEYCQMTAWLDRKEKIVHHDRYVQRRLTNTFVPSTFTIETMRYPPILVPHRQLFMARHPSVNGVTFHRLVSVYGAKDFLYTLAEYVAQARAPGQTFSRAALTAATRQVLEFVPFSKVSVYHRIKFTQNDPYSITKGPEFVVDAIHADPGRTDKYGRIIPGRFDTALVKVDGDGNNGVKGYRVGQVRCVFTLPPIASKEWFPSPNIQPAKYLAYIEWFTPFKRGPERNHLMYKVSRAFRPDNPSARLTAVIPVDSICRSVHLIPRFGSHAPQEWKSSNVLELCDTFFVNDFVDRATYATIY</sequence>
<evidence type="ECO:0000313" key="2">
    <source>
        <dbReference type="EMBL" id="KAK7017889.1"/>
    </source>
</evidence>
<feature type="compositionally biased region" description="Acidic residues" evidence="1">
    <location>
        <begin position="95"/>
        <end position="109"/>
    </location>
</feature>
<dbReference type="InterPro" id="IPR041078">
    <property type="entry name" value="Plavaka"/>
</dbReference>
<reference evidence="2 3" key="1">
    <citation type="submission" date="2024-01" db="EMBL/GenBank/DDBJ databases">
        <title>A draft genome for a cacao thread blight-causing isolate of Paramarasmius palmivorus.</title>
        <authorList>
            <person name="Baruah I.K."/>
            <person name="Bukari Y."/>
            <person name="Amoako-Attah I."/>
            <person name="Meinhardt L.W."/>
            <person name="Bailey B.A."/>
            <person name="Cohen S.P."/>
        </authorList>
    </citation>
    <scope>NUCLEOTIDE SEQUENCE [LARGE SCALE GENOMIC DNA]</scope>
    <source>
        <strain evidence="2 3">GH-12</strain>
    </source>
</reference>
<name>A0AAW0AY02_9AGAR</name>
<evidence type="ECO:0000313" key="3">
    <source>
        <dbReference type="Proteomes" id="UP001383192"/>
    </source>
</evidence>
<dbReference type="Pfam" id="PF18759">
    <property type="entry name" value="Plavaka"/>
    <property type="match status" value="1"/>
</dbReference>
<evidence type="ECO:0000256" key="1">
    <source>
        <dbReference type="SAM" id="MobiDB-lite"/>
    </source>
</evidence>
<comment type="caution">
    <text evidence="2">The sequence shown here is derived from an EMBL/GenBank/DDBJ whole genome shotgun (WGS) entry which is preliminary data.</text>
</comment>
<organism evidence="2 3">
    <name type="scientific">Paramarasmius palmivorus</name>
    <dbReference type="NCBI Taxonomy" id="297713"/>
    <lineage>
        <taxon>Eukaryota</taxon>
        <taxon>Fungi</taxon>
        <taxon>Dikarya</taxon>
        <taxon>Basidiomycota</taxon>
        <taxon>Agaricomycotina</taxon>
        <taxon>Agaricomycetes</taxon>
        <taxon>Agaricomycetidae</taxon>
        <taxon>Agaricales</taxon>
        <taxon>Marasmiineae</taxon>
        <taxon>Marasmiaceae</taxon>
        <taxon>Paramarasmius</taxon>
    </lineage>
</organism>